<comment type="caution">
    <text evidence="4">The sequence shown here is derived from an EMBL/GenBank/DDBJ whole genome shotgun (WGS) entry which is preliminary data.</text>
</comment>
<dbReference type="InterPro" id="IPR001841">
    <property type="entry name" value="Znf_RING"/>
</dbReference>
<dbReference type="SUPFAM" id="SSF57850">
    <property type="entry name" value="RING/U-box"/>
    <property type="match status" value="1"/>
</dbReference>
<dbReference type="Gene3D" id="3.30.40.10">
    <property type="entry name" value="Zinc/RING finger domain, C3HC4 (zinc finger)"/>
    <property type="match status" value="1"/>
</dbReference>
<dbReference type="EMBL" id="NMPR01000004">
    <property type="protein sequence ID" value="KAA8636394.1"/>
    <property type="molecule type" value="Genomic_DNA"/>
</dbReference>
<dbReference type="InterPro" id="IPR013083">
    <property type="entry name" value="Znf_RING/FYVE/PHD"/>
</dbReference>
<reference evidence="4 5" key="1">
    <citation type="submission" date="2017-07" db="EMBL/GenBank/DDBJ databases">
        <title>Genome sequence of the Sordaria macrospora wild type strain R19027.</title>
        <authorList>
            <person name="Nowrousian M."/>
            <person name="Teichert I."/>
            <person name="Kueck U."/>
        </authorList>
    </citation>
    <scope>NUCLEOTIDE SEQUENCE [LARGE SCALE GENOMIC DNA]</scope>
    <source>
        <strain evidence="4 5">R19027</strain>
        <tissue evidence="4">Mycelium</tissue>
    </source>
</reference>
<protein>
    <recommendedName>
        <fullName evidence="3">RING-type domain-containing protein</fullName>
    </recommendedName>
</protein>
<dbReference type="PROSITE" id="PS50089">
    <property type="entry name" value="ZF_RING_2"/>
    <property type="match status" value="1"/>
</dbReference>
<dbReference type="SMART" id="SM00184">
    <property type="entry name" value="RING"/>
    <property type="match status" value="1"/>
</dbReference>
<keyword evidence="1" id="KW-0863">Zinc-finger</keyword>
<keyword evidence="1" id="KW-0862">Zinc</keyword>
<sequence>MSRVLFDTRAMPASHKHLASSSKGKNSGWTEKVKEKQQVEQSEEEETNPADKMCPICHEDIGSPNSEGVVENWSVLPCGHMFGSHCIKHYIQMVAYDRPQCPICRHSLVHGCGHPVLPALFVTEGRNAAKVNRATIRALVLGSMQHDCPYCAEKIASGQRVVAARHGRKRQQHTSRWKHLLKKIFGSPLAMDRWGDSEYATARFQTRFESRFDNWNGARDYEWEWWWDKQALTSLSRATSTKQSRAA</sequence>
<dbReference type="InterPro" id="IPR047134">
    <property type="entry name" value="RNF4"/>
</dbReference>
<feature type="region of interest" description="Disordered" evidence="2">
    <location>
        <begin position="12"/>
        <end position="50"/>
    </location>
</feature>
<evidence type="ECO:0000256" key="1">
    <source>
        <dbReference type="PROSITE-ProRule" id="PRU00175"/>
    </source>
</evidence>
<evidence type="ECO:0000259" key="3">
    <source>
        <dbReference type="PROSITE" id="PS50089"/>
    </source>
</evidence>
<name>A0A8S9A092_SORMA</name>
<dbReference type="GO" id="GO:0008270">
    <property type="term" value="F:zinc ion binding"/>
    <property type="evidence" value="ECO:0007669"/>
    <property type="project" value="UniProtKB-KW"/>
</dbReference>
<dbReference type="VEuPathDB" id="FungiDB:SMAC_02666"/>
<dbReference type="Proteomes" id="UP000433876">
    <property type="component" value="Unassembled WGS sequence"/>
</dbReference>
<dbReference type="Pfam" id="PF13639">
    <property type="entry name" value="zf-RING_2"/>
    <property type="match status" value="1"/>
</dbReference>
<evidence type="ECO:0000313" key="4">
    <source>
        <dbReference type="EMBL" id="KAA8636394.1"/>
    </source>
</evidence>
<accession>A0A8S9A092</accession>
<dbReference type="AlphaFoldDB" id="A0A8S9A092"/>
<organism evidence="4 5">
    <name type="scientific">Sordaria macrospora</name>
    <dbReference type="NCBI Taxonomy" id="5147"/>
    <lineage>
        <taxon>Eukaryota</taxon>
        <taxon>Fungi</taxon>
        <taxon>Dikarya</taxon>
        <taxon>Ascomycota</taxon>
        <taxon>Pezizomycotina</taxon>
        <taxon>Sordariomycetes</taxon>
        <taxon>Sordariomycetidae</taxon>
        <taxon>Sordariales</taxon>
        <taxon>Sordariaceae</taxon>
        <taxon>Sordaria</taxon>
    </lineage>
</organism>
<feature type="compositionally biased region" description="Polar residues" evidence="2">
    <location>
        <begin position="19"/>
        <end position="29"/>
    </location>
</feature>
<evidence type="ECO:0000256" key="2">
    <source>
        <dbReference type="SAM" id="MobiDB-lite"/>
    </source>
</evidence>
<evidence type="ECO:0000313" key="5">
    <source>
        <dbReference type="Proteomes" id="UP000433876"/>
    </source>
</evidence>
<feature type="domain" description="RING-type" evidence="3">
    <location>
        <begin position="54"/>
        <end position="105"/>
    </location>
</feature>
<dbReference type="PANTHER" id="PTHR23041:SF78">
    <property type="entry name" value="E3 UBIQUITIN-PROTEIN LIGASE RNF4"/>
    <property type="match status" value="1"/>
</dbReference>
<proteinExistence type="predicted"/>
<dbReference type="PANTHER" id="PTHR23041">
    <property type="entry name" value="RING FINGER DOMAIN-CONTAINING"/>
    <property type="match status" value="1"/>
</dbReference>
<keyword evidence="1" id="KW-0479">Metal-binding</keyword>
<gene>
    <name evidence="4" type="ORF">SMACR_02666</name>
</gene>